<sequence precursor="true">MSLFKSFVLIWLAILSSFCLGCSGASSDKTLVPVSGVVHVDDEPASGVTVTVHPLSGSGAVSSATTLDDGSFQISTYELNDGVPPGVYKATFAWGQFDLMSRTQVGDRLDGRYASADDSTIEWTIDGGSPVDVGIIKLRK</sequence>
<dbReference type="OrthoDB" id="285058at2"/>
<evidence type="ECO:0008006" key="4">
    <source>
        <dbReference type="Google" id="ProtNLM"/>
    </source>
</evidence>
<evidence type="ECO:0000313" key="3">
    <source>
        <dbReference type="Proteomes" id="UP000315471"/>
    </source>
</evidence>
<keyword evidence="1" id="KW-0732">Signal</keyword>
<name>A0A5C6EDA0_9BACT</name>
<organism evidence="2 3">
    <name type="scientific">Novipirellula aureliae</name>
    <dbReference type="NCBI Taxonomy" id="2527966"/>
    <lineage>
        <taxon>Bacteria</taxon>
        <taxon>Pseudomonadati</taxon>
        <taxon>Planctomycetota</taxon>
        <taxon>Planctomycetia</taxon>
        <taxon>Pirellulales</taxon>
        <taxon>Pirellulaceae</taxon>
        <taxon>Novipirellula</taxon>
    </lineage>
</organism>
<reference evidence="2 3" key="1">
    <citation type="submission" date="2019-02" db="EMBL/GenBank/DDBJ databases">
        <title>Deep-cultivation of Planctomycetes and their phenomic and genomic characterization uncovers novel biology.</title>
        <authorList>
            <person name="Wiegand S."/>
            <person name="Jogler M."/>
            <person name="Boedeker C."/>
            <person name="Pinto D."/>
            <person name="Vollmers J."/>
            <person name="Rivas-Marin E."/>
            <person name="Kohn T."/>
            <person name="Peeters S.H."/>
            <person name="Heuer A."/>
            <person name="Rast P."/>
            <person name="Oberbeckmann S."/>
            <person name="Bunk B."/>
            <person name="Jeske O."/>
            <person name="Meyerdierks A."/>
            <person name="Storesund J.E."/>
            <person name="Kallscheuer N."/>
            <person name="Luecker S."/>
            <person name="Lage O.M."/>
            <person name="Pohl T."/>
            <person name="Merkel B.J."/>
            <person name="Hornburger P."/>
            <person name="Mueller R.-W."/>
            <person name="Bruemmer F."/>
            <person name="Labrenz M."/>
            <person name="Spormann A.M."/>
            <person name="Op Den Camp H."/>
            <person name="Overmann J."/>
            <person name="Amann R."/>
            <person name="Jetten M.S.M."/>
            <person name="Mascher T."/>
            <person name="Medema M.H."/>
            <person name="Devos D.P."/>
            <person name="Kaster A.-K."/>
            <person name="Ovreas L."/>
            <person name="Rohde M."/>
            <person name="Galperin M.Y."/>
            <person name="Jogler C."/>
        </authorList>
    </citation>
    <scope>NUCLEOTIDE SEQUENCE [LARGE SCALE GENOMIC DNA]</scope>
    <source>
        <strain evidence="2 3">Q31b</strain>
    </source>
</reference>
<gene>
    <name evidence="2" type="ORF">Q31b_08570</name>
</gene>
<dbReference type="AlphaFoldDB" id="A0A5C6EDA0"/>
<dbReference type="SUPFAM" id="SSF49478">
    <property type="entry name" value="Cna protein B-type domain"/>
    <property type="match status" value="1"/>
</dbReference>
<comment type="caution">
    <text evidence="2">The sequence shown here is derived from an EMBL/GenBank/DDBJ whole genome shotgun (WGS) entry which is preliminary data.</text>
</comment>
<dbReference type="EMBL" id="SJPY01000001">
    <property type="protein sequence ID" value="TWU45681.1"/>
    <property type="molecule type" value="Genomic_DNA"/>
</dbReference>
<dbReference type="RefSeq" id="WP_146598340.1">
    <property type="nucleotide sequence ID" value="NZ_SJPY01000001.1"/>
</dbReference>
<evidence type="ECO:0000256" key="1">
    <source>
        <dbReference type="SAM" id="SignalP"/>
    </source>
</evidence>
<accession>A0A5C6EDA0</accession>
<proteinExistence type="predicted"/>
<feature type="signal peptide" evidence="1">
    <location>
        <begin position="1"/>
        <end position="21"/>
    </location>
</feature>
<feature type="chain" id="PRO_5022873270" description="Carboxypeptidase regulatory-like domain-containing protein" evidence="1">
    <location>
        <begin position="22"/>
        <end position="140"/>
    </location>
</feature>
<evidence type="ECO:0000313" key="2">
    <source>
        <dbReference type="EMBL" id="TWU45681.1"/>
    </source>
</evidence>
<protein>
    <recommendedName>
        <fullName evidence="4">Carboxypeptidase regulatory-like domain-containing protein</fullName>
    </recommendedName>
</protein>
<dbReference type="Proteomes" id="UP000315471">
    <property type="component" value="Unassembled WGS sequence"/>
</dbReference>
<keyword evidence="3" id="KW-1185">Reference proteome</keyword>